<feature type="DNA-binding region" description="Homeobox" evidence="2">
    <location>
        <begin position="110"/>
        <end position="154"/>
    </location>
</feature>
<dbReference type="Gene3D" id="1.10.10.60">
    <property type="entry name" value="Homeodomain-like"/>
    <property type="match status" value="1"/>
</dbReference>
<name>A0A914HLM2_GLORO</name>
<comment type="subcellular location">
    <subcellularLocation>
        <location evidence="1 2 3">Nucleus</location>
    </subcellularLocation>
</comment>
<feature type="domain" description="Homeobox" evidence="4">
    <location>
        <begin position="108"/>
        <end position="153"/>
    </location>
</feature>
<keyword evidence="5" id="KW-1185">Reference proteome</keyword>
<keyword evidence="2 3" id="KW-0238">DNA-binding</keyword>
<evidence type="ECO:0000256" key="3">
    <source>
        <dbReference type="RuleBase" id="RU000682"/>
    </source>
</evidence>
<evidence type="ECO:0000256" key="2">
    <source>
        <dbReference type="PROSITE-ProRule" id="PRU00108"/>
    </source>
</evidence>
<dbReference type="Pfam" id="PF00046">
    <property type="entry name" value="Homeodomain"/>
    <property type="match status" value="1"/>
</dbReference>
<dbReference type="GO" id="GO:0005634">
    <property type="term" value="C:nucleus"/>
    <property type="evidence" value="ECO:0007669"/>
    <property type="project" value="UniProtKB-SubCell"/>
</dbReference>
<proteinExistence type="predicted"/>
<accession>A0A914HLM2</accession>
<evidence type="ECO:0000313" key="6">
    <source>
        <dbReference type="WBParaSite" id="Gr19_v10_g1918.t1"/>
    </source>
</evidence>
<protein>
    <submittedName>
        <fullName evidence="6">Homeobox domain-containing protein</fullName>
    </submittedName>
</protein>
<dbReference type="WBParaSite" id="Gr19_v10_g1918.t1">
    <property type="protein sequence ID" value="Gr19_v10_g1918.t1"/>
    <property type="gene ID" value="Gr19_v10_g1918"/>
</dbReference>
<dbReference type="AlphaFoldDB" id="A0A914HLM2"/>
<reference evidence="6" key="1">
    <citation type="submission" date="2022-11" db="UniProtKB">
        <authorList>
            <consortium name="WormBaseParasite"/>
        </authorList>
    </citation>
    <scope>IDENTIFICATION</scope>
</reference>
<evidence type="ECO:0000313" key="5">
    <source>
        <dbReference type="Proteomes" id="UP000887572"/>
    </source>
</evidence>
<dbReference type="SUPFAM" id="SSF46689">
    <property type="entry name" value="Homeodomain-like"/>
    <property type="match status" value="1"/>
</dbReference>
<keyword evidence="2 3" id="KW-0371">Homeobox</keyword>
<dbReference type="Proteomes" id="UP000887572">
    <property type="component" value="Unplaced"/>
</dbReference>
<evidence type="ECO:0000256" key="1">
    <source>
        <dbReference type="ARBA" id="ARBA00004123"/>
    </source>
</evidence>
<evidence type="ECO:0000259" key="4">
    <source>
        <dbReference type="PROSITE" id="PS50071"/>
    </source>
</evidence>
<dbReference type="GO" id="GO:0003677">
    <property type="term" value="F:DNA binding"/>
    <property type="evidence" value="ECO:0007669"/>
    <property type="project" value="UniProtKB-UniRule"/>
</dbReference>
<dbReference type="InterPro" id="IPR009057">
    <property type="entry name" value="Homeodomain-like_sf"/>
</dbReference>
<dbReference type="InterPro" id="IPR001356">
    <property type="entry name" value="HD"/>
</dbReference>
<dbReference type="PROSITE" id="PS50071">
    <property type="entry name" value="HOMEOBOX_2"/>
    <property type="match status" value="1"/>
</dbReference>
<keyword evidence="2 3" id="KW-0539">Nucleus</keyword>
<sequence>MICRDLAHLANHQRPASEEYGGGGSGGSSPPLIACPPGADLRQIIIINIICPWGDDRAPKFFVEALLETDKKLPSPTNILQQQQQQQLQIQNRQNLSSYFYLIEQFLRMSANKRHAFSAEQTHFLESQFQAQRYISIEQRATISKQLALSQQQALAPLFKKF</sequence>
<organism evidence="5 6">
    <name type="scientific">Globodera rostochiensis</name>
    <name type="common">Golden nematode worm</name>
    <name type="synonym">Heterodera rostochiensis</name>
    <dbReference type="NCBI Taxonomy" id="31243"/>
    <lineage>
        <taxon>Eukaryota</taxon>
        <taxon>Metazoa</taxon>
        <taxon>Ecdysozoa</taxon>
        <taxon>Nematoda</taxon>
        <taxon>Chromadorea</taxon>
        <taxon>Rhabditida</taxon>
        <taxon>Tylenchina</taxon>
        <taxon>Tylenchomorpha</taxon>
        <taxon>Tylenchoidea</taxon>
        <taxon>Heteroderidae</taxon>
        <taxon>Heteroderinae</taxon>
        <taxon>Globodera</taxon>
    </lineage>
</organism>